<evidence type="ECO:0000313" key="8">
    <source>
        <dbReference type="EMBL" id="ADR34679.1"/>
    </source>
</evidence>
<protein>
    <recommendedName>
        <fullName evidence="7">DUF3817 domain-containing protein</fullName>
    </recommendedName>
</protein>
<dbReference type="PANTHER" id="PTHR40077:SF1">
    <property type="entry name" value="MEMBRANE PROTEIN"/>
    <property type="match status" value="1"/>
</dbReference>
<dbReference type="STRING" id="709032.Sulku_2019"/>
<feature type="domain" description="DUF3817" evidence="7">
    <location>
        <begin position="7"/>
        <end position="91"/>
    </location>
</feature>
<evidence type="ECO:0000313" key="9">
    <source>
        <dbReference type="Proteomes" id="UP000008721"/>
    </source>
</evidence>
<keyword evidence="3 6" id="KW-0812">Transmembrane</keyword>
<evidence type="ECO:0000256" key="5">
    <source>
        <dbReference type="ARBA" id="ARBA00023136"/>
    </source>
</evidence>
<keyword evidence="4 6" id="KW-1133">Transmembrane helix</keyword>
<keyword evidence="5 6" id="KW-0472">Membrane</keyword>
<dbReference type="GO" id="GO:0005886">
    <property type="term" value="C:plasma membrane"/>
    <property type="evidence" value="ECO:0007669"/>
    <property type="project" value="UniProtKB-SubCell"/>
</dbReference>
<feature type="transmembrane region" description="Helical" evidence="6">
    <location>
        <begin position="16"/>
        <end position="34"/>
    </location>
</feature>
<evidence type="ECO:0000256" key="3">
    <source>
        <dbReference type="ARBA" id="ARBA00022692"/>
    </source>
</evidence>
<keyword evidence="9" id="KW-1185">Reference proteome</keyword>
<dbReference type="RefSeq" id="WP_013460876.1">
    <property type="nucleotide sequence ID" value="NC_014762.1"/>
</dbReference>
<evidence type="ECO:0000256" key="2">
    <source>
        <dbReference type="ARBA" id="ARBA00022475"/>
    </source>
</evidence>
<dbReference type="eggNOG" id="COG2814">
    <property type="taxonomic scope" value="Bacteria"/>
</dbReference>
<dbReference type="KEGG" id="sku:Sulku_2019"/>
<dbReference type="HOGENOM" id="CLU_120964_3_3_7"/>
<evidence type="ECO:0000259" key="7">
    <source>
        <dbReference type="Pfam" id="PF12823"/>
    </source>
</evidence>
<keyword evidence="2" id="KW-1003">Cell membrane</keyword>
<gene>
    <name evidence="8" type="ordered locus">Sulku_2019</name>
</gene>
<dbReference type="PANTHER" id="PTHR40077">
    <property type="entry name" value="MEMBRANE PROTEIN-RELATED"/>
    <property type="match status" value="1"/>
</dbReference>
<proteinExistence type="predicted"/>
<dbReference type="AlphaFoldDB" id="E4U2J2"/>
<evidence type="ECO:0000256" key="1">
    <source>
        <dbReference type="ARBA" id="ARBA00004651"/>
    </source>
</evidence>
<dbReference type="Pfam" id="PF12823">
    <property type="entry name" value="DUF3817"/>
    <property type="match status" value="1"/>
</dbReference>
<dbReference type="Proteomes" id="UP000008721">
    <property type="component" value="Chromosome"/>
</dbReference>
<feature type="transmembrane region" description="Helical" evidence="6">
    <location>
        <begin position="70"/>
        <end position="87"/>
    </location>
</feature>
<dbReference type="EMBL" id="CP002355">
    <property type="protein sequence ID" value="ADR34679.1"/>
    <property type="molecule type" value="Genomic_DNA"/>
</dbReference>
<feature type="transmembrane region" description="Helical" evidence="6">
    <location>
        <begin position="41"/>
        <end position="58"/>
    </location>
</feature>
<evidence type="ECO:0000256" key="6">
    <source>
        <dbReference type="SAM" id="Phobius"/>
    </source>
</evidence>
<dbReference type="NCBIfam" id="TIGR03954">
    <property type="entry name" value="integ_memb_HG"/>
    <property type="match status" value="1"/>
</dbReference>
<reference evidence="8 9" key="1">
    <citation type="journal article" date="2012" name="Stand. Genomic Sci.">
        <title>Complete genome sequence of the sulfur compounds oxidizing chemolithoautotroph Sulfuricurvum kujiense type strain (YK-1(T)).</title>
        <authorList>
            <person name="Han C."/>
            <person name="Kotsyurbenko O."/>
            <person name="Chertkov O."/>
            <person name="Held B."/>
            <person name="Lapidus A."/>
            <person name="Nolan M."/>
            <person name="Lucas S."/>
            <person name="Hammon N."/>
            <person name="Deshpande S."/>
            <person name="Cheng J.F."/>
            <person name="Tapia R."/>
            <person name="Goodwin L.A."/>
            <person name="Pitluck S."/>
            <person name="Liolios K."/>
            <person name="Pagani I."/>
            <person name="Ivanova N."/>
            <person name="Mavromatis K."/>
            <person name="Mikhailova N."/>
            <person name="Pati A."/>
            <person name="Chen A."/>
            <person name="Palaniappan K."/>
            <person name="Land M."/>
            <person name="Hauser L."/>
            <person name="Chang Y.J."/>
            <person name="Jeffries C.D."/>
            <person name="Brambilla E.M."/>
            <person name="Rohde M."/>
            <person name="Spring S."/>
            <person name="Sikorski J."/>
            <person name="Goker M."/>
            <person name="Woyke T."/>
            <person name="Bristow J."/>
            <person name="Eisen J.A."/>
            <person name="Markowitz V."/>
            <person name="Hugenholtz P."/>
            <person name="Kyrpides N.C."/>
            <person name="Klenk H.P."/>
            <person name="Detter J.C."/>
        </authorList>
    </citation>
    <scope>NUCLEOTIDE SEQUENCE [LARGE SCALE GENOMIC DNA]</scope>
    <source>
        <strain evidence="9">ATCC BAA-921 / DSM 16994 / JCM 11577 / YK-1</strain>
    </source>
</reference>
<sequence length="102" mass="11286">MENKIGTLRLVGNIEGWSYLALLFIAMPLKYFAGIPMAVKIVGMAHGLLFIGFVAALVDASLKHRWGRGFSVFGFVASLVPFGTFFLNKKLIRLEEKHCIGI</sequence>
<evidence type="ECO:0000256" key="4">
    <source>
        <dbReference type="ARBA" id="ARBA00022989"/>
    </source>
</evidence>
<dbReference type="InterPro" id="IPR023845">
    <property type="entry name" value="DUF3817_TM"/>
</dbReference>
<organism evidence="8 9">
    <name type="scientific">Sulfuricurvum kujiense (strain ATCC BAA-921 / DSM 16994 / JCM 11577 / YK-1)</name>
    <dbReference type="NCBI Taxonomy" id="709032"/>
    <lineage>
        <taxon>Bacteria</taxon>
        <taxon>Pseudomonadati</taxon>
        <taxon>Campylobacterota</taxon>
        <taxon>Epsilonproteobacteria</taxon>
        <taxon>Campylobacterales</taxon>
        <taxon>Sulfurimonadaceae</taxon>
        <taxon>Sulfuricurvum</taxon>
    </lineage>
</organism>
<dbReference type="OrthoDB" id="1121311at2"/>
<accession>E4U2J2</accession>
<name>E4U2J2_SULKY</name>
<comment type="subcellular location">
    <subcellularLocation>
        <location evidence="1">Cell membrane</location>
        <topology evidence="1">Multi-pass membrane protein</topology>
    </subcellularLocation>
</comment>